<dbReference type="Proteomes" id="UP000184339">
    <property type="component" value="Unassembled WGS sequence"/>
</dbReference>
<reference evidence="2" key="1">
    <citation type="submission" date="2016-11" db="EMBL/GenBank/DDBJ databases">
        <authorList>
            <person name="Varghese N."/>
            <person name="Submissions S."/>
        </authorList>
    </citation>
    <scope>NUCLEOTIDE SEQUENCE [LARGE SCALE GENOMIC DNA]</scope>
    <source>
        <strain evidence="2">Sac-22</strain>
    </source>
</reference>
<accession>A0A1M7LAR6</accession>
<protein>
    <submittedName>
        <fullName evidence="1">Uncharacterized protein</fullName>
    </submittedName>
</protein>
<dbReference type="AlphaFoldDB" id="A0A1M7LAR6"/>
<dbReference type="EMBL" id="FRCX01000002">
    <property type="protein sequence ID" value="SHM74895.1"/>
    <property type="molecule type" value="Genomic_DNA"/>
</dbReference>
<name>A0A1M7LAR6_9BURK</name>
<dbReference type="STRING" id="551987.SAMN05192549_102398"/>
<evidence type="ECO:0000313" key="1">
    <source>
        <dbReference type="EMBL" id="SHM74895.1"/>
    </source>
</evidence>
<dbReference type="OrthoDB" id="8756031at2"/>
<sequence>MPLWLALCYLAPAAADTGKANTPASPTVEVPGAAQDRDEKSYRSMLAGVDIFERNRNLAPGAELRFKLLPRQAGVAMEGLALEISGANTKIALPLAADQTFSLPRNADAANDNATVRSNRKDKSLTWRADIRSPNVPPNAKRLGDLLLECKVAMAGDLVAYIHHPINIMITKMDDPCRSMPINMFNFADRALFSVTLIDGNRRSAMPATMLHGPEYPVMAGQQDWTFLRERVYMVKFKALYEKGWSDDTLLQFDYMDDDKATE</sequence>
<gene>
    <name evidence="1" type="ORF">SAMN05192549_102398</name>
</gene>
<organism evidence="1 2">
    <name type="scientific">Duganella sacchari</name>
    <dbReference type="NCBI Taxonomy" id="551987"/>
    <lineage>
        <taxon>Bacteria</taxon>
        <taxon>Pseudomonadati</taxon>
        <taxon>Pseudomonadota</taxon>
        <taxon>Betaproteobacteria</taxon>
        <taxon>Burkholderiales</taxon>
        <taxon>Oxalobacteraceae</taxon>
        <taxon>Telluria group</taxon>
        <taxon>Duganella</taxon>
    </lineage>
</organism>
<evidence type="ECO:0000313" key="2">
    <source>
        <dbReference type="Proteomes" id="UP000184339"/>
    </source>
</evidence>
<proteinExistence type="predicted"/>
<keyword evidence="2" id="KW-1185">Reference proteome</keyword>
<dbReference type="RefSeq" id="WP_084560013.1">
    <property type="nucleotide sequence ID" value="NZ_FRCX01000002.1"/>
</dbReference>